<dbReference type="Proteomes" id="UP000315082">
    <property type="component" value="Chromosome"/>
</dbReference>
<evidence type="ECO:0000313" key="3">
    <source>
        <dbReference type="Proteomes" id="UP000315082"/>
    </source>
</evidence>
<name>A0A518JLJ6_9BACT</name>
<keyword evidence="1" id="KW-1133">Transmembrane helix</keyword>
<feature type="transmembrane region" description="Helical" evidence="1">
    <location>
        <begin position="214"/>
        <end position="235"/>
    </location>
</feature>
<keyword evidence="3" id="KW-1185">Reference proteome</keyword>
<feature type="transmembrane region" description="Helical" evidence="1">
    <location>
        <begin position="188"/>
        <end position="207"/>
    </location>
</feature>
<proteinExistence type="predicted"/>
<gene>
    <name evidence="2" type="ORF">Poly24_00990</name>
</gene>
<dbReference type="KEGG" id="rcf:Poly24_00990"/>
<protein>
    <recommendedName>
        <fullName evidence="4">DUF1189 domain-containing protein</fullName>
    </recommendedName>
</protein>
<evidence type="ECO:0008006" key="4">
    <source>
        <dbReference type="Google" id="ProtNLM"/>
    </source>
</evidence>
<evidence type="ECO:0000313" key="2">
    <source>
        <dbReference type="EMBL" id="QDV66413.1"/>
    </source>
</evidence>
<feature type="transmembrane region" description="Helical" evidence="1">
    <location>
        <begin position="160"/>
        <end position="182"/>
    </location>
</feature>
<keyword evidence="1" id="KW-0812">Transmembrane</keyword>
<organism evidence="2 3">
    <name type="scientific">Rosistilla carotiformis</name>
    <dbReference type="NCBI Taxonomy" id="2528017"/>
    <lineage>
        <taxon>Bacteria</taxon>
        <taxon>Pseudomonadati</taxon>
        <taxon>Planctomycetota</taxon>
        <taxon>Planctomycetia</taxon>
        <taxon>Pirellulales</taxon>
        <taxon>Pirellulaceae</taxon>
        <taxon>Rosistilla</taxon>
    </lineage>
</organism>
<evidence type="ECO:0000256" key="1">
    <source>
        <dbReference type="SAM" id="Phobius"/>
    </source>
</evidence>
<accession>A0A518JLJ6</accession>
<feature type="transmembrane region" description="Helical" evidence="1">
    <location>
        <begin position="24"/>
        <end position="45"/>
    </location>
</feature>
<dbReference type="AlphaFoldDB" id="A0A518JLJ6"/>
<reference evidence="2 3" key="1">
    <citation type="submission" date="2019-02" db="EMBL/GenBank/DDBJ databases">
        <title>Deep-cultivation of Planctomycetes and their phenomic and genomic characterization uncovers novel biology.</title>
        <authorList>
            <person name="Wiegand S."/>
            <person name="Jogler M."/>
            <person name="Boedeker C."/>
            <person name="Pinto D."/>
            <person name="Vollmers J."/>
            <person name="Rivas-Marin E."/>
            <person name="Kohn T."/>
            <person name="Peeters S.H."/>
            <person name="Heuer A."/>
            <person name="Rast P."/>
            <person name="Oberbeckmann S."/>
            <person name="Bunk B."/>
            <person name="Jeske O."/>
            <person name="Meyerdierks A."/>
            <person name="Storesund J.E."/>
            <person name="Kallscheuer N."/>
            <person name="Luecker S."/>
            <person name="Lage O.M."/>
            <person name="Pohl T."/>
            <person name="Merkel B.J."/>
            <person name="Hornburger P."/>
            <person name="Mueller R.-W."/>
            <person name="Bruemmer F."/>
            <person name="Labrenz M."/>
            <person name="Spormann A.M."/>
            <person name="Op den Camp H."/>
            <person name="Overmann J."/>
            <person name="Amann R."/>
            <person name="Jetten M.S.M."/>
            <person name="Mascher T."/>
            <person name="Medema M.H."/>
            <person name="Devos D.P."/>
            <person name="Kaster A.-K."/>
            <person name="Ovreas L."/>
            <person name="Rohde M."/>
            <person name="Galperin M.Y."/>
            <person name="Jogler C."/>
        </authorList>
    </citation>
    <scope>NUCLEOTIDE SEQUENCE [LARGE SCALE GENOMIC DNA]</scope>
    <source>
        <strain evidence="2 3">Poly24</strain>
    </source>
</reference>
<dbReference type="EMBL" id="CP036348">
    <property type="protein sequence ID" value="QDV66413.1"/>
    <property type="molecule type" value="Genomic_DNA"/>
</dbReference>
<sequence>MGATMASDNELVPATAVPQRKFRWVAPIIIGVVLATVCLFVAAAIPAFRKSQRLVVTFNAAVKNDPFIVQAKHEGSHIEILMSDHFRAQDKEDQKKIAIAIGKTWDAKHANSIFNLQLPLVFCVQSDESQNNLYRYDFGQLEIAATKDQATETTPEIESFFSFLIVLAIVPAMIGHFWIAWIAIQEQFIIGMLCLVCYPINLLFALFEHKKARVPLLLAAPMCGTLLLMLSYVAVAEVLKIQ</sequence>
<keyword evidence="1" id="KW-0472">Membrane</keyword>